<accession>A0ACA9QYI0</accession>
<comment type="caution">
    <text evidence="1">The sequence shown here is derived from an EMBL/GenBank/DDBJ whole genome shotgun (WGS) entry which is preliminary data.</text>
</comment>
<dbReference type="EMBL" id="CAJVPW010053161">
    <property type="protein sequence ID" value="CAG8769539.1"/>
    <property type="molecule type" value="Genomic_DNA"/>
</dbReference>
<name>A0ACA9QYI0_9GLOM</name>
<reference evidence="1" key="1">
    <citation type="submission" date="2021-06" db="EMBL/GenBank/DDBJ databases">
        <authorList>
            <person name="Kallberg Y."/>
            <person name="Tangrot J."/>
            <person name="Rosling A."/>
        </authorList>
    </citation>
    <scope>NUCLEOTIDE SEQUENCE</scope>
    <source>
        <strain evidence="1">28 12/20/2015</strain>
    </source>
</reference>
<evidence type="ECO:0000313" key="2">
    <source>
        <dbReference type="Proteomes" id="UP000789366"/>
    </source>
</evidence>
<gene>
    <name evidence="1" type="ORF">SPELUC_LOCUS15684</name>
</gene>
<evidence type="ECO:0000313" key="1">
    <source>
        <dbReference type="EMBL" id="CAG8769539.1"/>
    </source>
</evidence>
<organism evidence="1 2">
    <name type="scientific">Cetraspora pellucida</name>
    <dbReference type="NCBI Taxonomy" id="1433469"/>
    <lineage>
        <taxon>Eukaryota</taxon>
        <taxon>Fungi</taxon>
        <taxon>Fungi incertae sedis</taxon>
        <taxon>Mucoromycota</taxon>
        <taxon>Glomeromycotina</taxon>
        <taxon>Glomeromycetes</taxon>
        <taxon>Diversisporales</taxon>
        <taxon>Gigasporaceae</taxon>
        <taxon>Cetraspora</taxon>
    </lineage>
</organism>
<proteinExistence type="predicted"/>
<dbReference type="Proteomes" id="UP000789366">
    <property type="component" value="Unassembled WGS sequence"/>
</dbReference>
<feature type="non-terminal residue" evidence="1">
    <location>
        <position position="1"/>
    </location>
</feature>
<keyword evidence="2" id="KW-1185">Reference proteome</keyword>
<sequence length="53" mass="5802">ILQAYKTKSSLHIQSNYPFSVSHPSTDSVTNASLAFEEADNDDINEDISSEAN</sequence>
<protein>
    <submittedName>
        <fullName evidence="1">15532_t:CDS:1</fullName>
    </submittedName>
</protein>